<evidence type="ECO:0000256" key="1">
    <source>
        <dbReference type="SAM" id="MobiDB-lite"/>
    </source>
</evidence>
<reference evidence="2" key="2">
    <citation type="submission" date="2020-09" db="EMBL/GenBank/DDBJ databases">
        <authorList>
            <person name="Sun Q."/>
            <person name="Ohkuma M."/>
        </authorList>
    </citation>
    <scope>NUCLEOTIDE SEQUENCE</scope>
    <source>
        <strain evidence="2">JCM 4386</strain>
    </source>
</reference>
<proteinExistence type="predicted"/>
<organism evidence="2 3">
    <name type="scientific">Streptomyces humidus</name>
    <dbReference type="NCBI Taxonomy" id="52259"/>
    <lineage>
        <taxon>Bacteria</taxon>
        <taxon>Bacillati</taxon>
        <taxon>Actinomycetota</taxon>
        <taxon>Actinomycetes</taxon>
        <taxon>Kitasatosporales</taxon>
        <taxon>Streptomycetaceae</taxon>
        <taxon>Streptomyces</taxon>
    </lineage>
</organism>
<dbReference type="EMBL" id="BMTL01000013">
    <property type="protein sequence ID" value="GGR93156.1"/>
    <property type="molecule type" value="Genomic_DNA"/>
</dbReference>
<keyword evidence="3" id="KW-1185">Reference proteome</keyword>
<evidence type="ECO:0000313" key="2">
    <source>
        <dbReference type="EMBL" id="GGR93156.1"/>
    </source>
</evidence>
<name>A0A918L442_9ACTN</name>
<dbReference type="Proteomes" id="UP000606194">
    <property type="component" value="Unassembled WGS sequence"/>
</dbReference>
<accession>A0A918L442</accession>
<protein>
    <submittedName>
        <fullName evidence="2">Uncharacterized protein</fullName>
    </submittedName>
</protein>
<reference evidence="2" key="1">
    <citation type="journal article" date="2014" name="Int. J. Syst. Evol. Microbiol.">
        <title>Complete genome sequence of Corynebacterium casei LMG S-19264T (=DSM 44701T), isolated from a smear-ripened cheese.</title>
        <authorList>
            <consortium name="US DOE Joint Genome Institute (JGI-PGF)"/>
            <person name="Walter F."/>
            <person name="Albersmeier A."/>
            <person name="Kalinowski J."/>
            <person name="Ruckert C."/>
        </authorList>
    </citation>
    <scope>NUCLEOTIDE SEQUENCE</scope>
    <source>
        <strain evidence="2">JCM 4386</strain>
    </source>
</reference>
<evidence type="ECO:0000313" key="3">
    <source>
        <dbReference type="Proteomes" id="UP000606194"/>
    </source>
</evidence>
<gene>
    <name evidence="2" type="ORF">GCM10010269_35260</name>
</gene>
<feature type="region of interest" description="Disordered" evidence="1">
    <location>
        <begin position="21"/>
        <end position="49"/>
    </location>
</feature>
<dbReference type="AlphaFoldDB" id="A0A918L442"/>
<sequence length="76" mass="8463">MRLRVRRFAARRTHEDGLRPRIRAAENPTESTPADLVHPAFPHRDPGLTALGPRPDTVVHRHGIHTCACGYGDPHA</sequence>
<comment type="caution">
    <text evidence="2">The sequence shown here is derived from an EMBL/GenBank/DDBJ whole genome shotgun (WGS) entry which is preliminary data.</text>
</comment>